<dbReference type="InterPro" id="IPR019734">
    <property type="entry name" value="TPR_rpt"/>
</dbReference>
<gene>
    <name evidence="6" type="ORF">D8M05_17060</name>
</gene>
<dbReference type="RefSeq" id="WP_121133958.1">
    <property type="nucleotide sequence ID" value="NZ_JBHUFK010000035.1"/>
</dbReference>
<evidence type="ECO:0000256" key="3">
    <source>
        <dbReference type="PROSITE-ProRule" id="PRU00339"/>
    </source>
</evidence>
<dbReference type="PROSITE" id="PS50005">
    <property type="entry name" value="TPR"/>
    <property type="match status" value="1"/>
</dbReference>
<keyword evidence="4" id="KW-1133">Transmembrane helix</keyword>
<proteinExistence type="predicted"/>
<accession>A0A494YSX1</accession>
<dbReference type="SUPFAM" id="SSF46565">
    <property type="entry name" value="Chaperone J-domain"/>
    <property type="match status" value="1"/>
</dbReference>
<dbReference type="PROSITE" id="PS50076">
    <property type="entry name" value="DNAJ_2"/>
    <property type="match status" value="1"/>
</dbReference>
<evidence type="ECO:0000256" key="4">
    <source>
        <dbReference type="SAM" id="Phobius"/>
    </source>
</evidence>
<dbReference type="GO" id="GO:0006260">
    <property type="term" value="P:DNA replication"/>
    <property type="evidence" value="ECO:0007669"/>
    <property type="project" value="UniProtKB-KW"/>
</dbReference>
<dbReference type="OrthoDB" id="2974043at2"/>
<dbReference type="InterPro" id="IPR011990">
    <property type="entry name" value="TPR-like_helical_dom_sf"/>
</dbReference>
<dbReference type="InterPro" id="IPR001623">
    <property type="entry name" value="DnaJ_domain"/>
</dbReference>
<dbReference type="Gene3D" id="1.25.40.10">
    <property type="entry name" value="Tetratricopeptide repeat domain"/>
    <property type="match status" value="2"/>
</dbReference>
<protein>
    <recommendedName>
        <fullName evidence="5">J domain-containing protein</fullName>
    </recommendedName>
</protein>
<evidence type="ECO:0000259" key="5">
    <source>
        <dbReference type="PROSITE" id="PS50076"/>
    </source>
</evidence>
<organism evidence="6 7">
    <name type="scientific">Oceanobacillus bengalensis</name>
    <dbReference type="NCBI Taxonomy" id="1435466"/>
    <lineage>
        <taxon>Bacteria</taxon>
        <taxon>Bacillati</taxon>
        <taxon>Bacillota</taxon>
        <taxon>Bacilli</taxon>
        <taxon>Bacillales</taxon>
        <taxon>Bacillaceae</taxon>
        <taxon>Oceanobacillus</taxon>
    </lineage>
</organism>
<dbReference type="InterPro" id="IPR036869">
    <property type="entry name" value="J_dom_sf"/>
</dbReference>
<reference evidence="6 7" key="1">
    <citation type="journal article" date="2015" name="Antonie Van Leeuwenhoek">
        <title>Oceanobacillus bengalensis sp. nov., a bacterium isolated from seawater of the Bay of Bengal.</title>
        <authorList>
            <person name="Yongchang O."/>
            <person name="Xiang W."/>
            <person name="Wang G."/>
        </authorList>
    </citation>
    <scope>NUCLEOTIDE SEQUENCE [LARGE SCALE GENOMIC DNA]</scope>
    <source>
        <strain evidence="6 7">MCCC 1K00260</strain>
    </source>
</reference>
<evidence type="ECO:0000313" key="6">
    <source>
        <dbReference type="EMBL" id="RKQ13207.1"/>
    </source>
</evidence>
<dbReference type="CDD" id="cd06257">
    <property type="entry name" value="DnaJ"/>
    <property type="match status" value="1"/>
</dbReference>
<feature type="domain" description="J" evidence="5">
    <location>
        <begin position="3"/>
        <end position="72"/>
    </location>
</feature>
<evidence type="ECO:0000256" key="1">
    <source>
        <dbReference type="ARBA" id="ARBA00022705"/>
    </source>
</evidence>
<feature type="repeat" description="TPR" evidence="3">
    <location>
        <begin position="126"/>
        <end position="159"/>
    </location>
</feature>
<evidence type="ECO:0000256" key="2">
    <source>
        <dbReference type="ARBA" id="ARBA00023016"/>
    </source>
</evidence>
<keyword evidence="3" id="KW-0802">TPR repeat</keyword>
<evidence type="ECO:0000313" key="7">
    <source>
        <dbReference type="Proteomes" id="UP000281813"/>
    </source>
</evidence>
<feature type="transmembrane region" description="Helical" evidence="4">
    <location>
        <begin position="332"/>
        <end position="348"/>
    </location>
</feature>
<comment type="caution">
    <text evidence="6">The sequence shown here is derived from an EMBL/GenBank/DDBJ whole genome shotgun (WGS) entry which is preliminary data.</text>
</comment>
<keyword evidence="4" id="KW-0812">Transmembrane</keyword>
<keyword evidence="7" id="KW-1185">Reference proteome</keyword>
<dbReference type="Proteomes" id="UP000281813">
    <property type="component" value="Unassembled WGS sequence"/>
</dbReference>
<keyword evidence="2" id="KW-0346">Stress response</keyword>
<keyword evidence="4" id="KW-0472">Membrane</keyword>
<dbReference type="EMBL" id="RBZO01000035">
    <property type="protein sequence ID" value="RKQ13207.1"/>
    <property type="molecule type" value="Genomic_DNA"/>
</dbReference>
<dbReference type="SUPFAM" id="SSF48452">
    <property type="entry name" value="TPR-like"/>
    <property type="match status" value="1"/>
</dbReference>
<dbReference type="AlphaFoldDB" id="A0A494YSX1"/>
<sequence length="367" mass="42409">MDNYYDLLELNVDASESEIKEKIKAELSKWRKRVNAPDPQRQRIALERMELLQKAEEILLDPANKEEYNRALQQSINQADHEENINQQLSLADQLIGEAHQLIEQNNIADAIVLAKKATETDGNHPYTWSSLARAHFLWGEIQDATYEIKRAISLLPNEPHFYYVLYRCHMERQDLQFHEKLNLAEEAISKALNIAPDNPDYIIETASIARQRGQIDHGINLLKQLEGRHGLAPNAQNILAELYYDKGLSMTQKVNYNNGESLYYFIDKQATLQGKDHFIEASKYVHDNHLRQEIQKWIGLANSALKTKNNFKVLALFIIIIPIFLSALEDFNVIMMLFMAGAGYLAWKKGRVPQYELNRKYINTLS</sequence>
<dbReference type="Gene3D" id="1.10.287.110">
    <property type="entry name" value="DnaJ domain"/>
    <property type="match status" value="1"/>
</dbReference>
<keyword evidence="1" id="KW-0235">DNA replication</keyword>
<name>A0A494YSX1_9BACI</name>